<dbReference type="Gene3D" id="3.40.50.300">
    <property type="entry name" value="P-loop containing nucleotide triphosphate hydrolases"/>
    <property type="match status" value="1"/>
</dbReference>
<proteinExistence type="predicted"/>
<dbReference type="AlphaFoldDB" id="A0A7S2QTA6"/>
<protein>
    <recommendedName>
        <fullName evidence="2">Zeta toxin domain-containing protein</fullName>
    </recommendedName>
</protein>
<reference evidence="1" key="1">
    <citation type="submission" date="2021-01" db="EMBL/GenBank/DDBJ databases">
        <authorList>
            <person name="Corre E."/>
            <person name="Pelletier E."/>
            <person name="Niang G."/>
            <person name="Scheremetjew M."/>
            <person name="Finn R."/>
            <person name="Kale V."/>
            <person name="Holt S."/>
            <person name="Cochrane G."/>
            <person name="Meng A."/>
            <person name="Brown T."/>
            <person name="Cohen L."/>
        </authorList>
    </citation>
    <scope>NUCLEOTIDE SEQUENCE</scope>
    <source>
        <strain evidence="1">BC52</strain>
    </source>
</reference>
<evidence type="ECO:0000313" key="1">
    <source>
        <dbReference type="EMBL" id="CAD9650980.1"/>
    </source>
</evidence>
<accession>A0A7S2QTA6</accession>
<evidence type="ECO:0008006" key="2">
    <source>
        <dbReference type="Google" id="ProtNLM"/>
    </source>
</evidence>
<dbReference type="Pfam" id="PF13671">
    <property type="entry name" value="AAA_33"/>
    <property type="match status" value="1"/>
</dbReference>
<dbReference type="InterPro" id="IPR027417">
    <property type="entry name" value="P-loop_NTPase"/>
</dbReference>
<dbReference type="EMBL" id="HBHC01001476">
    <property type="protein sequence ID" value="CAD9650980.1"/>
    <property type="molecule type" value="Transcribed_RNA"/>
</dbReference>
<gene>
    <name evidence="1" type="ORF">NSPH01132_LOCUS862</name>
</gene>
<sequence>MSKTIYALGGLSGSGKTTMRTTHPRLRKLPHVDIADSYARGADKVAKMTNAKVWEVACNWFLEDIETLLMESSREIVVEAACSKHQRSKIDELARKYSYEVIYITLYANKDELIRRIEADKKLDDELDANRNYARLRWVKEAANPLPPPSEKWEAVLGPIRSMRKRRVGKSSSSNK</sequence>
<dbReference type="SUPFAM" id="SSF52540">
    <property type="entry name" value="P-loop containing nucleoside triphosphate hydrolases"/>
    <property type="match status" value="1"/>
</dbReference>
<name>A0A7S2QTA6_9EUKA</name>
<organism evidence="1">
    <name type="scientific">Norrisiella sphaerica</name>
    <dbReference type="NCBI Taxonomy" id="552664"/>
    <lineage>
        <taxon>Eukaryota</taxon>
        <taxon>Sar</taxon>
        <taxon>Rhizaria</taxon>
        <taxon>Cercozoa</taxon>
        <taxon>Chlorarachniophyceae</taxon>
        <taxon>Norrisiella</taxon>
    </lineage>
</organism>